<keyword evidence="10" id="KW-1185">Reference proteome</keyword>
<dbReference type="EMBL" id="JAEHNY010000014">
    <property type="protein sequence ID" value="MBI6121215.1"/>
    <property type="molecule type" value="Genomic_DNA"/>
</dbReference>
<name>A0ABS0TJH3_9FLAO</name>
<dbReference type="Pfam" id="PF11827">
    <property type="entry name" value="DUF3347"/>
    <property type="match status" value="1"/>
</dbReference>
<dbReference type="Gene3D" id="2.40.420.20">
    <property type="match status" value="1"/>
</dbReference>
<comment type="similarity">
    <text evidence="1">Belongs to the membrane fusion protein (MFP) (TC 8.A.1) family.</text>
</comment>
<feature type="domain" description="CusB-like beta-barrel" evidence="7">
    <location>
        <begin position="248"/>
        <end position="320"/>
    </location>
</feature>
<dbReference type="InterPro" id="IPR051909">
    <property type="entry name" value="MFP_Cation_Efflux"/>
</dbReference>
<evidence type="ECO:0000259" key="3">
    <source>
        <dbReference type="Pfam" id="PF11827"/>
    </source>
</evidence>
<dbReference type="Gene3D" id="2.40.30.170">
    <property type="match status" value="1"/>
</dbReference>
<evidence type="ECO:0000256" key="1">
    <source>
        <dbReference type="ARBA" id="ARBA00009477"/>
    </source>
</evidence>
<evidence type="ECO:0000256" key="2">
    <source>
        <dbReference type="ARBA" id="ARBA00022448"/>
    </source>
</evidence>
<evidence type="ECO:0000313" key="10">
    <source>
        <dbReference type="Proteomes" id="UP000635665"/>
    </source>
</evidence>
<feature type="domain" description="DUF3347" evidence="3">
    <location>
        <begin position="439"/>
        <end position="521"/>
    </location>
</feature>
<organism evidence="9 10">
    <name type="scientific">Salegentibacter maritimus</name>
    <dbReference type="NCBI Taxonomy" id="2794347"/>
    <lineage>
        <taxon>Bacteria</taxon>
        <taxon>Pseudomonadati</taxon>
        <taxon>Bacteroidota</taxon>
        <taxon>Flavobacteriia</taxon>
        <taxon>Flavobacteriales</taxon>
        <taxon>Flavobacteriaceae</taxon>
        <taxon>Salegentibacter</taxon>
    </lineage>
</organism>
<dbReference type="InterPro" id="IPR058791">
    <property type="entry name" value="3HB_CusB"/>
</dbReference>
<dbReference type="SUPFAM" id="SSF111369">
    <property type="entry name" value="HlyD-like secretion proteins"/>
    <property type="match status" value="1"/>
</dbReference>
<evidence type="ECO:0000313" key="9">
    <source>
        <dbReference type="EMBL" id="MBI6121215.1"/>
    </source>
</evidence>
<proteinExistence type="inferred from homology"/>
<evidence type="ECO:0000259" key="8">
    <source>
        <dbReference type="Pfam" id="PF25975"/>
    </source>
</evidence>
<dbReference type="PANTHER" id="PTHR30097:SF4">
    <property type="entry name" value="SLR6042 PROTEIN"/>
    <property type="match status" value="1"/>
</dbReference>
<comment type="caution">
    <text evidence="9">The sequence shown here is derived from an EMBL/GenBank/DDBJ whole genome shotgun (WGS) entry which is preliminary data.</text>
</comment>
<dbReference type="InterPro" id="IPR006143">
    <property type="entry name" value="RND_pump_MFP"/>
</dbReference>
<dbReference type="Pfam" id="PF25954">
    <property type="entry name" value="Beta-barrel_RND_2"/>
    <property type="match status" value="1"/>
</dbReference>
<feature type="domain" description="Heavy metal binding" evidence="4">
    <location>
        <begin position="48"/>
        <end position="73"/>
    </location>
</feature>
<dbReference type="Pfam" id="PF25869">
    <property type="entry name" value="3HB_CusB"/>
    <property type="match status" value="1"/>
</dbReference>
<dbReference type="RefSeq" id="WP_198639354.1">
    <property type="nucleotide sequence ID" value="NZ_JAEHNY010000014.1"/>
</dbReference>
<dbReference type="Pfam" id="PF19335">
    <property type="entry name" value="HMBD"/>
    <property type="match status" value="1"/>
</dbReference>
<evidence type="ECO:0000259" key="6">
    <source>
        <dbReference type="Pfam" id="PF25919"/>
    </source>
</evidence>
<reference evidence="9 10" key="1">
    <citation type="submission" date="2020-12" db="EMBL/GenBank/DDBJ databases">
        <title>Salegentibacter orientalis sp. nov., isolated from costal sediment.</title>
        <authorList>
            <person name="Lian F.-B."/>
        </authorList>
    </citation>
    <scope>NUCLEOTIDE SEQUENCE [LARGE SCALE GENOMIC DNA]</scope>
    <source>
        <strain evidence="9 10">F60176</strain>
    </source>
</reference>
<dbReference type="Pfam" id="PF25919">
    <property type="entry name" value="BSH_CusB"/>
    <property type="match status" value="1"/>
</dbReference>
<dbReference type="NCBIfam" id="TIGR01730">
    <property type="entry name" value="RND_mfp"/>
    <property type="match status" value="1"/>
</dbReference>
<dbReference type="InterPro" id="IPR045800">
    <property type="entry name" value="HMBD"/>
</dbReference>
<evidence type="ECO:0000259" key="4">
    <source>
        <dbReference type="Pfam" id="PF19335"/>
    </source>
</evidence>
<feature type="domain" description="CusB-like barrel-sandwich hybrid" evidence="6">
    <location>
        <begin position="133"/>
        <end position="244"/>
    </location>
</feature>
<dbReference type="InterPro" id="IPR058649">
    <property type="entry name" value="CzcB_C"/>
</dbReference>
<dbReference type="InterPro" id="IPR058792">
    <property type="entry name" value="Beta-barrel_RND_2"/>
</dbReference>
<dbReference type="PANTHER" id="PTHR30097">
    <property type="entry name" value="CATION EFFLUX SYSTEM PROTEIN CUSB"/>
    <property type="match status" value="1"/>
</dbReference>
<dbReference type="Gene3D" id="2.40.50.100">
    <property type="match status" value="1"/>
</dbReference>
<dbReference type="Gene3D" id="6.10.140.730">
    <property type="match status" value="1"/>
</dbReference>
<dbReference type="Pfam" id="PF25975">
    <property type="entry name" value="CzcB_C"/>
    <property type="match status" value="1"/>
</dbReference>
<protein>
    <submittedName>
        <fullName evidence="9">Efflux RND transporter periplasmic adaptor subunit</fullName>
    </submittedName>
</protein>
<sequence>MKRNKNIWKAAGILVLGILLGYLIFGGANEKEPEEGHEHSELAENQIWTCSMHPSVRQNEPGDCPICGMDLIPLSEDENGLDSDVFVMNEDAMKLANVETLVIGEKEASKEIRLNGKVGVDERNTYTQSTHIPGRIERLYVNFTGEKVNKGQVLASVYSPELVTAQEELLQAEAIKESQPELFEAAKQKLRNWKITENQINKVLSNGKPIERFSITADVGGVVTELLSERGDYLERGMPIYEIANLDKLWVLFDVYEGNMSWIEEGNKVNYTLRSIPGKTFEGEISFVDPLLSDKTRVANARVEINNKDKRIKPGVFATGIIEKNLDAKNNKIVIPQSAILWTGKRSLVYVKQDAQNGAGFQAREVVLGTSLGDSFVIEEGLEEGEEIVVNGTFTVDAAVQLQGKNSMMNQTEKKDSNPAEMKMNLPLSFQKNLSTTLPAYFTLKDAFVNTDAESAKTAASKMHQQITAFSISNLGKMETQHFNEIKDQLMAISESSDIEQQRQHFEVLSENIIAFVSNIENLEPPIYIQHCPMVNNNKGADWLSLSEEIRNPYFGDVMMNCGDTQRKL</sequence>
<feature type="domain" description="CzcB-like C-terminal circularly permuted SH3-like" evidence="8">
    <location>
        <begin position="333"/>
        <end position="396"/>
    </location>
</feature>
<keyword evidence="2" id="KW-0813">Transport</keyword>
<evidence type="ECO:0000259" key="7">
    <source>
        <dbReference type="Pfam" id="PF25954"/>
    </source>
</evidence>
<accession>A0ABS0TJH3</accession>
<dbReference type="Proteomes" id="UP000635665">
    <property type="component" value="Unassembled WGS sequence"/>
</dbReference>
<feature type="domain" description="CusB-like three alpha-helical bundle" evidence="5">
    <location>
        <begin position="161"/>
        <end position="209"/>
    </location>
</feature>
<dbReference type="InterPro" id="IPR021782">
    <property type="entry name" value="DUF3347"/>
</dbReference>
<evidence type="ECO:0000259" key="5">
    <source>
        <dbReference type="Pfam" id="PF25869"/>
    </source>
</evidence>
<dbReference type="InterPro" id="IPR058790">
    <property type="entry name" value="BSH_CusB"/>
</dbReference>
<gene>
    <name evidence="9" type="ORF">I6U50_14410</name>
</gene>